<dbReference type="Proteomes" id="UP001139493">
    <property type="component" value="Unassembled WGS sequence"/>
</dbReference>
<evidence type="ECO:0000313" key="2">
    <source>
        <dbReference type="EMBL" id="MCP2264524.1"/>
    </source>
</evidence>
<accession>A0A9X2G0F5</accession>
<keyword evidence="1" id="KW-0472">Membrane</keyword>
<keyword evidence="3" id="KW-1185">Reference proteome</keyword>
<dbReference type="Gene3D" id="2.120.10.30">
    <property type="entry name" value="TolB, C-terminal domain"/>
    <property type="match status" value="1"/>
</dbReference>
<evidence type="ECO:0000313" key="3">
    <source>
        <dbReference type="Proteomes" id="UP001139493"/>
    </source>
</evidence>
<proteinExistence type="predicted"/>
<keyword evidence="1" id="KW-0812">Transmembrane</keyword>
<feature type="transmembrane region" description="Helical" evidence="1">
    <location>
        <begin position="24"/>
        <end position="42"/>
    </location>
</feature>
<evidence type="ECO:0000256" key="1">
    <source>
        <dbReference type="SAM" id="Phobius"/>
    </source>
</evidence>
<dbReference type="RefSeq" id="WP_253835025.1">
    <property type="nucleotide sequence ID" value="NZ_JAMTCS010000005.1"/>
</dbReference>
<organism evidence="2 3">
    <name type="scientific">Promicromonospora thailandica</name>
    <dbReference type="NCBI Taxonomy" id="765201"/>
    <lineage>
        <taxon>Bacteria</taxon>
        <taxon>Bacillati</taxon>
        <taxon>Actinomycetota</taxon>
        <taxon>Actinomycetes</taxon>
        <taxon>Micrococcales</taxon>
        <taxon>Promicromonosporaceae</taxon>
        <taxon>Promicromonospora</taxon>
    </lineage>
</organism>
<keyword evidence="1" id="KW-1133">Transmembrane helix</keyword>
<gene>
    <name evidence="2" type="ORF">APR03_001862</name>
</gene>
<evidence type="ECO:0008006" key="4">
    <source>
        <dbReference type="Google" id="ProtNLM"/>
    </source>
</evidence>
<dbReference type="AlphaFoldDB" id="A0A9X2G0F5"/>
<name>A0A9X2G0F5_9MICO</name>
<protein>
    <recommendedName>
        <fullName evidence="4">WD40 repeat protein</fullName>
    </recommendedName>
</protein>
<dbReference type="SUPFAM" id="SSF82171">
    <property type="entry name" value="DPP6 N-terminal domain-like"/>
    <property type="match status" value="1"/>
</dbReference>
<dbReference type="InterPro" id="IPR011042">
    <property type="entry name" value="6-blade_b-propeller_TolB-like"/>
</dbReference>
<comment type="caution">
    <text evidence="2">The sequence shown here is derived from an EMBL/GenBank/DDBJ whole genome shotgun (WGS) entry which is preliminary data.</text>
</comment>
<reference evidence="2" key="1">
    <citation type="submission" date="2022-06" db="EMBL/GenBank/DDBJ databases">
        <title>Genomic Encyclopedia of Archaeal and Bacterial Type Strains, Phase II (KMG-II): from individual species to whole genera.</title>
        <authorList>
            <person name="Goeker M."/>
        </authorList>
    </citation>
    <scope>NUCLEOTIDE SEQUENCE</scope>
    <source>
        <strain evidence="2">DSM 26652</strain>
    </source>
</reference>
<dbReference type="EMBL" id="JAMTCS010000005">
    <property type="protein sequence ID" value="MCP2264524.1"/>
    <property type="molecule type" value="Genomic_DNA"/>
</dbReference>
<sequence>MSADDAPARLGDDRAQRSVVRRRAAFAVLTLVVLAGTVWYGVSELQRARAEQSAPSQVDVADGILDAPHVLFRSTAPGDLYGHAAAVALDDLSGPREVTSVVCDRVSSDGTTTVCLRTDRGVVTTYEAEVLDAAWRTTATWPLPGIPSRARLSPDGLVATTAFVTGHSYSQTGFSTETTVHRVDGTDVSGNLEDFTLLADGERVAPVDRNVWGVTFVDARHFYATVQSRSLGHTWLVRGDLEERTLVTVLDGVECPSLSPDGTRLAFKHDAAPAGSATAHWTPAVLDLASLEVTVLDAEERNVDDQITWLDDATLLYGLARDDEPETTDVWSLPADGTAPPEVAIPQAWSPSVVR</sequence>